<dbReference type="Proteomes" id="UP001465976">
    <property type="component" value="Unassembled WGS sequence"/>
</dbReference>
<comment type="caution">
    <text evidence="1">The sequence shown here is derived from an EMBL/GenBank/DDBJ whole genome shotgun (WGS) entry which is preliminary data.</text>
</comment>
<proteinExistence type="predicted"/>
<gene>
    <name evidence="1" type="ORF">V5O48_001905</name>
</gene>
<protein>
    <submittedName>
        <fullName evidence="1">Uncharacterized protein</fullName>
    </submittedName>
</protein>
<dbReference type="EMBL" id="JBAHYK010000039">
    <property type="protein sequence ID" value="KAL0580129.1"/>
    <property type="molecule type" value="Genomic_DNA"/>
</dbReference>
<keyword evidence="2" id="KW-1185">Reference proteome</keyword>
<organism evidence="1 2">
    <name type="scientific">Marasmius crinis-equi</name>
    <dbReference type="NCBI Taxonomy" id="585013"/>
    <lineage>
        <taxon>Eukaryota</taxon>
        <taxon>Fungi</taxon>
        <taxon>Dikarya</taxon>
        <taxon>Basidiomycota</taxon>
        <taxon>Agaricomycotina</taxon>
        <taxon>Agaricomycetes</taxon>
        <taxon>Agaricomycetidae</taxon>
        <taxon>Agaricales</taxon>
        <taxon>Marasmiineae</taxon>
        <taxon>Marasmiaceae</taxon>
        <taxon>Marasmius</taxon>
    </lineage>
</organism>
<name>A0ABR3FXS1_9AGAR</name>
<accession>A0ABR3FXS1</accession>
<evidence type="ECO:0000313" key="2">
    <source>
        <dbReference type="Proteomes" id="UP001465976"/>
    </source>
</evidence>
<evidence type="ECO:0000313" key="1">
    <source>
        <dbReference type="EMBL" id="KAL0580129.1"/>
    </source>
</evidence>
<sequence length="545" mass="61417">MDSSSKISFLTSILHGTAPDVNDDCFFPCPDSNHDVAFLHLQTLLNVNGSVVDVNGVRSPERGCTVVISAWRPEGGEADVGHNQGEIEYSHVDVKGRPSRTRSLEEHALDVFQLFRKFDKYSYSQLTRFFLSRFHKELHKRLHSWDSKFKLTPLEQLRLPPEYFSDLPPTSHRLPKVSAARLKHHGLVPASNSLRTFKLDSSTAPLWIRCIARVVTEIRNLLSEDISDVDLDTVNSDLGLLTTLLHIEATRQLLERDFPESIYRAQMLSEPNDFETGKYSLFVRCPFPLIRRLIDRLKGAEKLWHFLHDIAAWHIAIFCIKTSVPMKFLQSATAIILWNPSEGERPGIQLLLKKWIKQFVIDKLSNCDKEKRRDALAWVMRRANVYRRAHIHPGGGLLALAMSSDVTGVEVGAGIGVFTGHSIVDRLVLLDVLEAVESTCTRRERSLIPESAETDSEIRHVLAWAPPRPGPTASLPEPVLERIADELQGQVIDHALAYAETLAIQKSFWRTPKAMDYAVKIKKIAEDVGAKSLLANSLDQSCGHQ</sequence>
<reference evidence="1 2" key="1">
    <citation type="submission" date="2024-02" db="EMBL/GenBank/DDBJ databases">
        <title>A draft genome for the cacao thread blight pathogen Marasmius crinis-equi.</title>
        <authorList>
            <person name="Cohen S.P."/>
            <person name="Baruah I.K."/>
            <person name="Amoako-Attah I."/>
            <person name="Bukari Y."/>
            <person name="Meinhardt L.W."/>
            <person name="Bailey B.A."/>
        </authorList>
    </citation>
    <scope>NUCLEOTIDE SEQUENCE [LARGE SCALE GENOMIC DNA]</scope>
    <source>
        <strain evidence="1 2">GH-76</strain>
    </source>
</reference>